<proteinExistence type="predicted"/>
<dbReference type="PANTHER" id="PTHR44591">
    <property type="entry name" value="STRESS RESPONSE REGULATOR PROTEIN 1"/>
    <property type="match status" value="1"/>
</dbReference>
<dbReference type="OrthoDB" id="9802066at2"/>
<feature type="modified residue" description="4-aspartylphosphate" evidence="2">
    <location>
        <position position="61"/>
    </location>
</feature>
<dbReference type="PROSITE" id="PS50110">
    <property type="entry name" value="RESPONSE_REGULATORY"/>
    <property type="match status" value="1"/>
</dbReference>
<dbReference type="RefSeq" id="WP_087505392.1">
    <property type="nucleotide sequence ID" value="NZ_BMDX01000006.1"/>
</dbReference>
<evidence type="ECO:0000313" key="5">
    <source>
        <dbReference type="Proteomes" id="UP000619743"/>
    </source>
</evidence>
<dbReference type="SMART" id="SM00448">
    <property type="entry name" value="REC"/>
    <property type="match status" value="1"/>
</dbReference>
<dbReference type="PANTHER" id="PTHR44591:SF3">
    <property type="entry name" value="RESPONSE REGULATORY DOMAIN-CONTAINING PROTEIN"/>
    <property type="match status" value="1"/>
</dbReference>
<evidence type="ECO:0000256" key="1">
    <source>
        <dbReference type="ARBA" id="ARBA00022553"/>
    </source>
</evidence>
<feature type="domain" description="Response regulatory" evidence="3">
    <location>
        <begin position="5"/>
        <end position="129"/>
    </location>
</feature>
<dbReference type="InterPro" id="IPR050595">
    <property type="entry name" value="Bact_response_regulator"/>
</dbReference>
<comment type="caution">
    <text evidence="4">The sequence shown here is derived from an EMBL/GenBank/DDBJ whole genome shotgun (WGS) entry which is preliminary data.</text>
</comment>
<evidence type="ECO:0000313" key="4">
    <source>
        <dbReference type="EMBL" id="GGA75144.1"/>
    </source>
</evidence>
<dbReference type="GO" id="GO:0000160">
    <property type="term" value="P:phosphorelay signal transduction system"/>
    <property type="evidence" value="ECO:0007669"/>
    <property type="project" value="InterPro"/>
</dbReference>
<dbReference type="EMBL" id="BMDX01000006">
    <property type="protein sequence ID" value="GGA75144.1"/>
    <property type="molecule type" value="Genomic_DNA"/>
</dbReference>
<dbReference type="InterPro" id="IPR001789">
    <property type="entry name" value="Sig_transdc_resp-reg_receiver"/>
</dbReference>
<dbReference type="SUPFAM" id="SSF52172">
    <property type="entry name" value="CheY-like"/>
    <property type="match status" value="1"/>
</dbReference>
<organism evidence="4 5">
    <name type="scientific">Neiella marina</name>
    <dbReference type="NCBI Taxonomy" id="508461"/>
    <lineage>
        <taxon>Bacteria</taxon>
        <taxon>Pseudomonadati</taxon>
        <taxon>Pseudomonadota</taxon>
        <taxon>Gammaproteobacteria</taxon>
        <taxon>Alteromonadales</taxon>
        <taxon>Echinimonadaceae</taxon>
        <taxon>Neiella</taxon>
    </lineage>
</organism>
<dbReference type="Gene3D" id="3.40.50.2300">
    <property type="match status" value="1"/>
</dbReference>
<dbReference type="Proteomes" id="UP000619743">
    <property type="component" value="Unassembled WGS sequence"/>
</dbReference>
<evidence type="ECO:0000256" key="2">
    <source>
        <dbReference type="PROSITE-ProRule" id="PRU00169"/>
    </source>
</evidence>
<dbReference type="Pfam" id="PF00072">
    <property type="entry name" value="Response_reg"/>
    <property type="match status" value="1"/>
</dbReference>
<protein>
    <submittedName>
        <fullName evidence="4">Response regulator</fullName>
    </submittedName>
</protein>
<dbReference type="InterPro" id="IPR011006">
    <property type="entry name" value="CheY-like_superfamily"/>
</dbReference>
<accession>A0A8J2XPA2</accession>
<evidence type="ECO:0000259" key="3">
    <source>
        <dbReference type="PROSITE" id="PS50110"/>
    </source>
</evidence>
<name>A0A8J2XPA2_9GAMM</name>
<gene>
    <name evidence="4" type="ORF">GCM10011369_16250</name>
</gene>
<reference evidence="5" key="1">
    <citation type="journal article" date="2019" name="Int. J. Syst. Evol. Microbiol.">
        <title>The Global Catalogue of Microorganisms (GCM) 10K type strain sequencing project: providing services to taxonomists for standard genome sequencing and annotation.</title>
        <authorList>
            <consortium name="The Broad Institute Genomics Platform"/>
            <consortium name="The Broad Institute Genome Sequencing Center for Infectious Disease"/>
            <person name="Wu L."/>
            <person name="Ma J."/>
        </authorList>
    </citation>
    <scope>NUCLEOTIDE SEQUENCE [LARGE SCALE GENOMIC DNA]</scope>
    <source>
        <strain evidence="5">CGMCC 1.10130</strain>
    </source>
</reference>
<dbReference type="AlphaFoldDB" id="A0A8J2XPA2"/>
<keyword evidence="5" id="KW-1185">Reference proteome</keyword>
<keyword evidence="1 2" id="KW-0597">Phosphoprotein</keyword>
<sequence>MEKINIICVDDQREVLDAVVRDLQPLEQWFNIEECESADECLSLMEELDEEGSSIGLVISDHVMPGRSGVDMLTEIASDSRYRFTRKILLTGLASHQDTIDAINDAGVDRYFEKTWNPDELIAACKSLLTQFVLDSGMDYQTMLGALDVQVLYQSGRV</sequence>